<protein>
    <submittedName>
        <fullName evidence="3">Platelet binding protein GspB, putative</fullName>
    </submittedName>
    <submittedName>
        <fullName evidence="2">Putative platelet binding protein GspB</fullName>
    </submittedName>
</protein>
<reference evidence="2" key="1">
    <citation type="submission" date="2011-02" db="EMBL/GenBank/DDBJ databases">
        <authorList>
            <person name="Aslett M."/>
        </authorList>
    </citation>
    <scope>NUCLEOTIDE SEQUENCE</scope>
    <source>
        <strain evidence="2">Liverpool</strain>
    </source>
</reference>
<reference evidence="3" key="4">
    <citation type="journal article" date="2015" name="PLoS ONE">
        <title>Comprehensive Evaluation of Toxoplasma gondii VEG and Neospora caninum LIV Genomes with Tachyzoite Stage Transcriptome and Proteome Defines Novel Transcript Features.</title>
        <authorList>
            <person name="Ramaprasad A."/>
            <person name="Mourier T."/>
            <person name="Naeem R."/>
            <person name="Malas T.B."/>
            <person name="Moussa E."/>
            <person name="Panigrahi A."/>
            <person name="Vermont S.J."/>
            <person name="Otto T.D."/>
            <person name="Wastling J."/>
            <person name="Pain A."/>
        </authorList>
    </citation>
    <scope>NUCLEOTIDE SEQUENCE</scope>
    <source>
        <strain evidence="3">Liverpool</strain>
    </source>
</reference>
<feature type="compositionally biased region" description="Polar residues" evidence="1">
    <location>
        <begin position="1899"/>
        <end position="1912"/>
    </location>
</feature>
<dbReference type="RefSeq" id="XP_003885158.1">
    <property type="nucleotide sequence ID" value="XM_003885109.1"/>
</dbReference>
<feature type="compositionally biased region" description="Basic and acidic residues" evidence="1">
    <location>
        <begin position="1936"/>
        <end position="1958"/>
    </location>
</feature>
<dbReference type="OMA" id="KYEACDS"/>
<keyword evidence="4" id="KW-1185">Reference proteome</keyword>
<feature type="region of interest" description="Disordered" evidence="1">
    <location>
        <begin position="489"/>
        <end position="599"/>
    </location>
</feature>
<feature type="compositionally biased region" description="Polar residues" evidence="1">
    <location>
        <begin position="561"/>
        <end position="570"/>
    </location>
</feature>
<evidence type="ECO:0000313" key="2">
    <source>
        <dbReference type="EMBL" id="CBZ55130.1"/>
    </source>
</evidence>
<dbReference type="eggNOG" id="ENOG502QZJ3">
    <property type="taxonomic scope" value="Eukaryota"/>
</dbReference>
<feature type="region of interest" description="Disordered" evidence="1">
    <location>
        <begin position="1145"/>
        <end position="1168"/>
    </location>
</feature>
<feature type="compositionally biased region" description="Basic and acidic residues" evidence="1">
    <location>
        <begin position="661"/>
        <end position="700"/>
    </location>
</feature>
<feature type="region of interest" description="Disordered" evidence="1">
    <location>
        <begin position="278"/>
        <end position="301"/>
    </location>
</feature>
<dbReference type="GeneID" id="13446845"/>
<feature type="region of interest" description="Disordered" evidence="1">
    <location>
        <begin position="415"/>
        <end position="449"/>
    </location>
</feature>
<dbReference type="InParanoid" id="F0VN34"/>
<evidence type="ECO:0000256" key="1">
    <source>
        <dbReference type="SAM" id="MobiDB-lite"/>
    </source>
</evidence>
<evidence type="ECO:0000313" key="4">
    <source>
        <dbReference type="Proteomes" id="UP000007494"/>
    </source>
</evidence>
<gene>
    <name evidence="3" type="ORF">BN1204_055550</name>
    <name evidence="2" type="ORF">NCLIV_055550</name>
</gene>
<feature type="region of interest" description="Disordered" evidence="1">
    <location>
        <begin position="1882"/>
        <end position="1958"/>
    </location>
</feature>
<feature type="region of interest" description="Disordered" evidence="1">
    <location>
        <begin position="643"/>
        <end position="894"/>
    </location>
</feature>
<dbReference type="VEuPathDB" id="ToxoDB:NCLIV_055550"/>
<reference evidence="2" key="2">
    <citation type="submission" date="2011-03" db="EMBL/GenBank/DDBJ databases">
        <title>Comparative genomics and transcriptomics of Neospora caninum and Toxoplasma gondii.</title>
        <authorList>
            <person name="Reid A.J."/>
            <person name="Sohal A."/>
            <person name="Harris D."/>
            <person name="Quail M."/>
            <person name="Sanders M."/>
            <person name="Berriman M."/>
            <person name="Wastling J.M."/>
            <person name="Pain A."/>
        </authorList>
    </citation>
    <scope>NUCLEOTIDE SEQUENCE</scope>
    <source>
        <strain evidence="2">Liverpool</strain>
    </source>
</reference>
<dbReference type="EMBL" id="LN714486">
    <property type="protein sequence ID" value="CEL69856.1"/>
    <property type="molecule type" value="Genomic_DNA"/>
</dbReference>
<evidence type="ECO:0000313" key="3">
    <source>
        <dbReference type="EMBL" id="CEL69856.1"/>
    </source>
</evidence>
<dbReference type="OrthoDB" id="331069at2759"/>
<feature type="region of interest" description="Disordered" evidence="1">
    <location>
        <begin position="114"/>
        <end position="203"/>
    </location>
</feature>
<feature type="region of interest" description="Disordered" evidence="1">
    <location>
        <begin position="2095"/>
        <end position="2118"/>
    </location>
</feature>
<feature type="region of interest" description="Disordered" evidence="1">
    <location>
        <begin position="219"/>
        <end position="241"/>
    </location>
</feature>
<name>F0VN34_NEOCL</name>
<reference evidence="4" key="3">
    <citation type="journal article" date="2012" name="PLoS Pathog.">
        <title>Comparative genomics of the apicomplexan parasites Toxoplasma gondii and Neospora caninum: Coccidia differing in host range and transmission strategy.</title>
        <authorList>
            <person name="Reid A.J."/>
            <person name="Vermont S.J."/>
            <person name="Cotton J.A."/>
            <person name="Harris D."/>
            <person name="Hill-Cawthorne G.A."/>
            <person name="Konen-Waisman S."/>
            <person name="Latham S.M."/>
            <person name="Mourier T."/>
            <person name="Norton R."/>
            <person name="Quail M.A."/>
            <person name="Sanders M."/>
            <person name="Shanmugam D."/>
            <person name="Sohal A."/>
            <person name="Wasmuth J.D."/>
            <person name="Brunk B."/>
            <person name="Grigg M.E."/>
            <person name="Howard J.C."/>
            <person name="Parkinson J."/>
            <person name="Roos D.S."/>
            <person name="Trees A.J."/>
            <person name="Berriman M."/>
            <person name="Pain A."/>
            <person name="Wastling J.M."/>
        </authorList>
    </citation>
    <scope>NUCLEOTIDE SEQUENCE [LARGE SCALE GENOMIC DNA]</scope>
    <source>
        <strain evidence="4">Liverpool</strain>
    </source>
</reference>
<feature type="region of interest" description="Disordered" evidence="1">
    <location>
        <begin position="1285"/>
        <end position="1305"/>
    </location>
</feature>
<sequence length="2204" mass="231765">MDPESVDCLAAHGALPDSVEPQVDTFPKESAVARGVYDPDGDLLSEDELEAGSFFNFTCDSPPEAEYVCGVTVGAASSAAVYSESYPANRQAFSPSRAVHLQANVLTPPYLAAASETPDHSHVSSSTAKGDTEGPAGQADADIRAPSASTEDQPSNTLCTEEGVFDASSDASERCARGSELAGVSEDEDACVSPRSVVESPVAASGKNVKLGCVSQLNVYGSDEDGTDSESNASGKTRMLRTESPEAIPAETENHDALLEASHLEFGQEECEEGKGCISEQLLGPGGEHQESDSSAPQDQAVFPGQTSLFLTSYVSESALQEPCGDASGPWQSYASAPVSPSSTQLCSSEPSLLFPEQTRNCISQSAPTFPIGDAKERPRFECPPSAETLEEACNTGKSRELSVIPPTFHCDSSDSPFAASSADDTPADMPRSLPMSSSPSSFGSSARSCASRAVPSASVLSPLSSAPAPLPILSRPPALTSLFISASPVASPSHLPAGRRDLKESPSDFSSRRPVPAEAPAPGDLWNTPPSTPQGSNVALLGHRTPLPQDRPRRPMCSGTPLTHCQPLQSVSGGPGSVAGPRQSRSQQARGETDDEAEWTRLQAQLEKLRQLRRAEMEKQLRLEEEQDERELLAQLELRRKRGEEATGHTPVEGRLARVVTREQERVRESRQTGENQKRVLLEDPKRQFLHVETEDERASFVPGRNQTAVFGSGTHRPPGDERELCLPPPPSPVQTLRAPQRADDVCASAPLSEGAREENAGKFSFMPGADAAEETDTEARQGQASLLSPTRAAAACEHGRAEDRLPSFGGMRSSDDSFDPDDDAQERGREAVDECSEESSCMGAALQTPQRETEDQGNASPTSRSDLPGPVPSFPLHAGRDQQTSPSHVGEGLFPVQENASLSWTEVPSPSRARYLELAQQDGAFSASSAMSSSLPGPNGGIQYKKNMSLSSAVLTCEETVRLPPSPRPLGALFSGVGGAVVVSPTSGSVTPLSNSPLNASPPLSFPGSSDALVQVPASRTDQPLYYHNLCPDSQEDVQPAAVRSHEQTGTFNQRSTASLPASHGVWVADEKHPRDAATCAAAPRLRYATQEADPSPSQSSHLSRGWGSTCLDESSPILSLGASSLTCASLCSPSQVLLSPRSSTRSSGFDACSPSSHPLPTETDSMAPSAVTLRPQVISLPPAACSRTVYSPSGSSKAPESSLSHALVTAAPGAAFEQKTLPAQASAAAGVLQASHKSGAFAPGNTAGLGTASGTQCPRLPSAFYVNSDRGAAAGRPVEHERAGNLHPGASHGPRQETVSPGGVPQMQSYPVGLPAGAAVALHGEHAQVRAPSSVACSQASAQFQIPSTAVASGFQNPPALQSSRSYHDTVSSIPGGYAHGDSLASGGFGQPYTAGDETFFASAESRMLQAHVQNSAAASHMTRFPQMPQHLGPFVAVTCPHEPIRPFKRTVKCRARNPTEPMTPRGISGPCPESAFACGTTATLAETVVPDAFFSDEQAVPLHATYSDLSVPPLGFGGKPSVYRSEMPQENGQSSTPRKRFLGGTTRLFGGLKTHGPSRACAASATLSDKHAKPTLRPSAAALPFSQIGSMSRSASLPRLGEFAEAPFSNAGFSYEAASQPLHSSLPGQHLDVVYAPHAQCGVGRLPFAAPAPIMLQPEELSGGPCSGRDGCESPRVKNSRGTCLAGRVAAAAREKLLDVGEKFVDEVGSAAAKGGSMVKQIATLLQKGLDTLVDGDALPPPRLPGGDRPHMEKPDVGTRSFDGDSTYMSALHAARRQEFLCHTRDRPPMEVGGDERRGLLRSSAWFNVASTDGGEERTACHDGSFSHDFAEAHTMPRQVGMERGDGHCERSAFGVSATVSGALEVALPTTTTVRRPLPSIALSGMKNSSSGSSEPNGHQANPSVLSRENTRPGRPFPRWENGDGQHWVASDSRDHPGKGRLARDVDNLSEPRDRPPFAASLACGFDCSSVKGTQSAHAAPCPPSSQALPQLSQALSPGPPASFVRVVSGGDALSEVGSTVARESESFYASSSPIVASDRARLPAHDNVGGFVTSHGQSFRTPDTYSGMQSPAQTVMSPRTSFYRQEASLVHPASPSRLSRQGHASVPSCPQSGTGRFPSTFLPSFHEAHRGEAGGVRVQESKGNLGIRPPSFNGYEVVRGRSLPAVDGIEQTEALRQKYEACDSIVGRWKDRYKAARGL</sequence>
<feature type="compositionally biased region" description="Polar residues" evidence="1">
    <location>
        <begin position="147"/>
        <end position="159"/>
    </location>
</feature>
<proteinExistence type="predicted"/>
<dbReference type="Proteomes" id="UP000007494">
    <property type="component" value="Chromosome XI"/>
</dbReference>
<feature type="compositionally biased region" description="Polar residues" evidence="1">
    <location>
        <begin position="858"/>
        <end position="867"/>
    </location>
</feature>
<dbReference type="EMBL" id="FR823392">
    <property type="protein sequence ID" value="CBZ55130.1"/>
    <property type="molecule type" value="Genomic_DNA"/>
</dbReference>
<organism evidence="2 4">
    <name type="scientific">Neospora caninum (strain Liverpool)</name>
    <dbReference type="NCBI Taxonomy" id="572307"/>
    <lineage>
        <taxon>Eukaryota</taxon>
        <taxon>Sar</taxon>
        <taxon>Alveolata</taxon>
        <taxon>Apicomplexa</taxon>
        <taxon>Conoidasida</taxon>
        <taxon>Coccidia</taxon>
        <taxon>Eucoccidiorida</taxon>
        <taxon>Eimeriorina</taxon>
        <taxon>Sarcocystidae</taxon>
        <taxon>Neospora</taxon>
    </lineage>
</organism>
<accession>F0VN34</accession>